<dbReference type="SMR" id="A0A0A0MQW7"/>
<evidence type="ECO:0000256" key="2">
    <source>
        <dbReference type="ARBA" id="ARBA00023157"/>
    </source>
</evidence>
<gene>
    <name evidence="5" type="primary">LILRB4</name>
</gene>
<feature type="region of interest" description="Disordered" evidence="4">
    <location>
        <begin position="102"/>
        <end position="131"/>
    </location>
</feature>
<proteinExistence type="evidence at protein level"/>
<evidence type="ECO:0007829" key="7">
    <source>
        <dbReference type="PeptideAtlas" id="A0A0A0MQW7"/>
    </source>
</evidence>
<keyword evidence="1" id="KW-0732">Signal</keyword>
<reference evidence="5 6" key="3">
    <citation type="journal article" date="2004" name="Nature">
        <title>Finishing the euchromatic sequence of the human genome.</title>
        <authorList>
            <consortium name="International Human Genome Sequencing Consortium"/>
        </authorList>
    </citation>
    <scope>NUCLEOTIDE SEQUENCE [LARGE SCALE GENOMIC DNA]</scope>
</reference>
<protein>
    <submittedName>
        <fullName evidence="5">Leukocyte immunoglobulin like receptor B4</fullName>
    </submittedName>
</protein>
<dbReference type="Antibodypedia" id="35096">
    <property type="antibodies" value="301 antibodies from 28 providers"/>
</dbReference>
<feature type="non-terminal residue" evidence="5">
    <location>
        <position position="131"/>
    </location>
</feature>
<dbReference type="OpenTargets" id="ENSG00000186818"/>
<dbReference type="PANTHER" id="PTHR11738:SF178">
    <property type="entry name" value="LEUKOCYTE IMMUNOGLOBULIN-LIKE RECEPTOR SUBFAMILY B MEMBER 4"/>
    <property type="match status" value="1"/>
</dbReference>
<dbReference type="PANTHER" id="PTHR11738">
    <property type="entry name" value="MHC CLASS I NK CELL RECEPTOR"/>
    <property type="match status" value="1"/>
</dbReference>
<evidence type="ECO:0000313" key="5">
    <source>
        <dbReference type="Ensembl" id="ENSP00000270452.3"/>
    </source>
</evidence>
<dbReference type="AlphaFoldDB" id="A0A0A0MQW7"/>
<dbReference type="ExpressionAtlas" id="A0A0A0MQW7">
    <property type="expression patterns" value="baseline and differential"/>
</dbReference>
<dbReference type="SUPFAM" id="SSF48726">
    <property type="entry name" value="Immunoglobulin"/>
    <property type="match status" value="1"/>
</dbReference>
<dbReference type="InterPro" id="IPR036179">
    <property type="entry name" value="Ig-like_dom_sf"/>
</dbReference>
<reference evidence="5" key="4">
    <citation type="submission" date="2025-08" db="UniProtKB">
        <authorList>
            <consortium name="Ensembl"/>
        </authorList>
    </citation>
    <scope>IDENTIFICATION</scope>
</reference>
<dbReference type="EMBL" id="AC245036">
    <property type="status" value="NOT_ANNOTATED_CDS"/>
    <property type="molecule type" value="Genomic_DNA"/>
</dbReference>
<accession>A0A0A0MQW7</accession>
<evidence type="ECO:0000256" key="3">
    <source>
        <dbReference type="ARBA" id="ARBA00023319"/>
    </source>
</evidence>
<organism evidence="5 6">
    <name type="scientific">Homo sapiens</name>
    <name type="common">Human</name>
    <dbReference type="NCBI Taxonomy" id="9606"/>
    <lineage>
        <taxon>Eukaryota</taxon>
        <taxon>Metazoa</taxon>
        <taxon>Chordata</taxon>
        <taxon>Craniata</taxon>
        <taxon>Vertebrata</taxon>
        <taxon>Euteleostomi</taxon>
        <taxon>Mammalia</taxon>
        <taxon>Eutheria</taxon>
        <taxon>Euarchontoglires</taxon>
        <taxon>Primates</taxon>
        <taxon>Haplorrhini</taxon>
        <taxon>Catarrhini</taxon>
        <taxon>Hominidae</taxon>
        <taxon>Homo</taxon>
    </lineage>
</organism>
<dbReference type="InterPro" id="IPR013783">
    <property type="entry name" value="Ig-like_fold"/>
</dbReference>
<dbReference type="UCSC" id="uc061csn.1">
    <property type="organism name" value="human"/>
</dbReference>
<dbReference type="EMBL" id="AC243962">
    <property type="status" value="NOT_ANNOTATED_CDS"/>
    <property type="molecule type" value="Genomic_DNA"/>
</dbReference>
<evidence type="ECO:0000256" key="1">
    <source>
        <dbReference type="ARBA" id="ARBA00022729"/>
    </source>
</evidence>
<name>A0A0A0MQW7_HUMAN</name>
<dbReference type="OrthoDB" id="9629903at2759"/>
<reference evidence="5 6" key="1">
    <citation type="journal article" date="2001" name="Nature">
        <title>Initial sequencing and analysis of the human genome.</title>
        <authorList>
            <consortium name="International Human Genome Sequencing Consortium"/>
            <person name="Lander E.S."/>
            <person name="Linton L.M."/>
            <person name="Birren B."/>
            <person name="Nusbaum C."/>
            <person name="Zody M.C."/>
            <person name="Baldwin J."/>
            <person name="Devon K."/>
            <person name="Dewar K."/>
            <person name="Doyle M."/>
            <person name="FitzHugh W."/>
            <person name="Funke R."/>
            <person name="Gage D."/>
            <person name="Harris K."/>
            <person name="Heaford A."/>
            <person name="Howland J."/>
            <person name="Kann L."/>
            <person name="Lehoczky J."/>
            <person name="LeVine R."/>
            <person name="McEwan P."/>
            <person name="McKernan K."/>
            <person name="Meldrim J."/>
            <person name="Mesirov J.P."/>
            <person name="Miranda C."/>
            <person name="Morris W."/>
            <person name="Naylor J."/>
            <person name="Raymond C."/>
            <person name="Rosetti M."/>
            <person name="Santos R."/>
            <person name="Sheridan A."/>
            <person name="Sougnez C."/>
            <person name="Stange-Thomann N."/>
            <person name="Stojanovic N."/>
            <person name="Subramanian A."/>
            <person name="Wyman D."/>
            <person name="Rogers J."/>
            <person name="Sulston J."/>
            <person name="Ainscough R."/>
            <person name="Beck S."/>
            <person name="Bentley D."/>
            <person name="Burton J."/>
            <person name="Clee C."/>
            <person name="Carter N."/>
            <person name="Coulson A."/>
            <person name="Deadman R."/>
            <person name="Deloukas P."/>
            <person name="Dunham A."/>
            <person name="Dunham I."/>
            <person name="Durbin R."/>
            <person name="French L."/>
            <person name="Grafham D."/>
            <person name="Gregory S."/>
            <person name="Hubbard T."/>
            <person name="Humphray S."/>
            <person name="Hunt A."/>
            <person name="Jones M."/>
            <person name="Lloyd C."/>
            <person name="McMurray A."/>
            <person name="Matthews L."/>
            <person name="Mercer S."/>
            <person name="Milne S."/>
            <person name="Mullikin J.C."/>
            <person name="Mungall A."/>
            <person name="Plumb R."/>
            <person name="Ross M."/>
            <person name="Shownkeen R."/>
            <person name="Sims S."/>
            <person name="Waterston R.H."/>
            <person name="Wilson R.K."/>
            <person name="Hillier L.W."/>
            <person name="McPherson J.D."/>
            <person name="Marra M.A."/>
            <person name="Mardis E.R."/>
            <person name="Fulton L.A."/>
            <person name="Chinwalla A.T."/>
            <person name="Pepin K.H."/>
            <person name="Gish W.R."/>
            <person name="Chissoe S.L."/>
            <person name="Wendl M.C."/>
            <person name="Delehaunty K.D."/>
            <person name="Miner T.L."/>
            <person name="Delehaunty A."/>
            <person name="Kramer J.B."/>
            <person name="Cook L.L."/>
            <person name="Fulton R.S."/>
            <person name="Johnson D.L."/>
            <person name="Minx P.J."/>
            <person name="Clifton S.W."/>
            <person name="Hawkins T."/>
            <person name="Branscomb E."/>
            <person name="Predki P."/>
            <person name="Richardson P."/>
            <person name="Wenning S."/>
            <person name="Slezak T."/>
            <person name="Doggett N."/>
            <person name="Cheng J.F."/>
            <person name="Olsen A."/>
            <person name="Lucas S."/>
            <person name="Elkin C."/>
            <person name="Uberbacher E."/>
            <person name="Frazier M."/>
            <person name="Gibbs R.A."/>
            <person name="Muzny D.M."/>
            <person name="Scherer S.E."/>
            <person name="Bouck J.B."/>
            <person name="Sodergren E.J."/>
            <person name="Worley K.C."/>
            <person name="Rives C.M."/>
            <person name="Gorrell J.H."/>
            <person name="Metzker M.L."/>
            <person name="Naylor S.L."/>
            <person name="Kucherlapati R.S."/>
            <person name="Nelson D.L."/>
            <person name="Weinstock G.M."/>
            <person name="Sakaki Y."/>
            <person name="Fujiyama A."/>
            <person name="Hattori M."/>
            <person name="Yada T."/>
            <person name="Toyoda A."/>
            <person name="Itoh T."/>
            <person name="Kawagoe C."/>
            <person name="Watanabe H."/>
            <person name="Totoki Y."/>
            <person name="Taylor T."/>
            <person name="Weissenbach J."/>
            <person name="Heilig R."/>
            <person name="Saurin W."/>
            <person name="Artiguenave F."/>
            <person name="Brottier P."/>
            <person name="Bruls T."/>
            <person name="Pelletier E."/>
            <person name="Robert C."/>
            <person name="Wincker P."/>
            <person name="Smith D.R."/>
            <person name="Doucette-Stamm L."/>
            <person name="Rubenfield M."/>
            <person name="Weinstock K."/>
            <person name="Lee H.M."/>
            <person name="Dubois J."/>
            <person name="Rosenthal A."/>
            <person name="Platzer M."/>
            <person name="Nyakatura G."/>
            <person name="Taudien S."/>
            <person name="Rump A."/>
            <person name="Yang H."/>
            <person name="Yu J."/>
            <person name="Wang J."/>
            <person name="Huang G."/>
            <person name="Gu J."/>
            <person name="Hood L."/>
            <person name="Rowen L."/>
            <person name="Madan A."/>
            <person name="Qin S."/>
            <person name="Davis R.W."/>
            <person name="Federspiel N.A."/>
            <person name="Abola A.P."/>
            <person name="Proctor M.J."/>
            <person name="Myers R.M."/>
            <person name="Schmutz J."/>
            <person name="Dickson M."/>
            <person name="Grimwood J."/>
            <person name="Cox D.R."/>
            <person name="Olson M.V."/>
            <person name="Kaul R."/>
            <person name="Raymond C."/>
            <person name="Shimizu N."/>
            <person name="Kawasaki K."/>
            <person name="Minoshima S."/>
            <person name="Evans G.A."/>
            <person name="Athanasiou M."/>
            <person name="Schultz R."/>
            <person name="Roe B.A."/>
            <person name="Chen F."/>
            <person name="Pan H."/>
            <person name="Ramser J."/>
            <person name="Lehrach H."/>
            <person name="Reinhardt R."/>
            <person name="McCombie W.R."/>
            <person name="de la Bastide M."/>
            <person name="Dedhia N."/>
            <person name="Blocker H."/>
            <person name="Hornischer K."/>
            <person name="Nordsiek G."/>
            <person name="Agarwala R."/>
            <person name="Aravind L."/>
            <person name="Bailey J.A."/>
            <person name="Bateman A."/>
            <person name="Batzoglou S."/>
            <person name="Birney E."/>
            <person name="Bork P."/>
            <person name="Brown D.G."/>
            <person name="Burge C.B."/>
            <person name="Cerutti L."/>
            <person name="Chen H.C."/>
            <person name="Church D."/>
            <person name="Clamp M."/>
            <person name="Copley R.R."/>
            <person name="Doerks T."/>
            <person name="Eddy S.R."/>
            <person name="Eichler E.E."/>
            <person name="Furey T.S."/>
            <person name="Galagan J."/>
            <person name="Gilbert J.G."/>
            <person name="Harmon C."/>
            <person name="Hayashizaki Y."/>
            <person name="Haussler D."/>
            <person name="Hermjakob H."/>
            <person name="Hokamp K."/>
            <person name="Jang W."/>
            <person name="Johnson L.S."/>
            <person name="Jones T.A."/>
            <person name="Kasif S."/>
            <person name="Kaspryzk A."/>
            <person name="Kennedy S."/>
            <person name="Kent W.J."/>
            <person name="Kitts P."/>
            <person name="Koonin E.V."/>
            <person name="Korf I."/>
            <person name="Kulp D."/>
            <person name="Lancet D."/>
            <person name="Lowe T.M."/>
            <person name="McLysaght A."/>
            <person name="Mikkelsen T."/>
            <person name="Moran J.V."/>
            <person name="Mulder N."/>
            <person name="Pollara V.J."/>
            <person name="Ponting C.P."/>
            <person name="Schuler G."/>
            <person name="Schultz J."/>
            <person name="Slater G."/>
            <person name="Smit A.F."/>
            <person name="Stupka E."/>
            <person name="Szustakowski J."/>
            <person name="Thierry-Mieg D."/>
            <person name="Thierry-Mieg J."/>
            <person name="Wagner L."/>
            <person name="Wallis J."/>
            <person name="Wheeler R."/>
            <person name="Williams A."/>
            <person name="Wolf Y.I."/>
            <person name="Wolfe K.H."/>
            <person name="Yang S.P."/>
            <person name="Yeh R.F."/>
            <person name="Collins F."/>
            <person name="Guyer M.S."/>
            <person name="Peterson J."/>
            <person name="Felsenfeld A."/>
            <person name="Wetterstrand K.A."/>
            <person name="Patrinos A."/>
            <person name="Morgan M.J."/>
            <person name="de Jong P."/>
            <person name="Catanese J.J."/>
            <person name="Osoegawa K."/>
            <person name="Shizuya H."/>
            <person name="Choi S."/>
            <person name="Chen Y.J."/>
        </authorList>
    </citation>
    <scope>NUCLEOTIDE SEQUENCE [LARGE SCALE GENOMIC DNA]</scope>
</reference>
<dbReference type="Gene3D" id="2.60.40.10">
    <property type="entry name" value="Immunoglobulins"/>
    <property type="match status" value="1"/>
</dbReference>
<keyword evidence="3" id="KW-0393">Immunoglobulin domain</keyword>
<dbReference type="Ensembl" id="ENST00000270452.6">
    <property type="protein sequence ID" value="ENSP00000270452.3"/>
    <property type="gene ID" value="ENSG00000186818.14"/>
</dbReference>
<keyword evidence="2" id="KW-1015">Disulfide bond</keyword>
<reference evidence="5 6" key="2">
    <citation type="journal article" date="2004" name="Nature">
        <title>The DNA sequence and biology of human chromosome 19.</title>
        <authorList>
            <person name="Grimwood J."/>
            <person name="Gordon L.A."/>
            <person name="Olsen A."/>
            <person name="Terry A."/>
            <person name="Schmutz J."/>
            <person name="Lamerdin J."/>
            <person name="Hellsten U."/>
            <person name="Goodstein D."/>
            <person name="Couronne O."/>
            <person name="Tran-Gyamfi M."/>
            <person name="Aerts A."/>
            <person name="Altherr M."/>
            <person name="Ashworth L."/>
            <person name="Bajorek E."/>
            <person name="Black S."/>
            <person name="Branscomb E."/>
            <person name="Caenepeel S."/>
            <person name="Carrano A."/>
            <person name="Caoile C."/>
            <person name="Chan Y.M."/>
            <person name="Christensen M."/>
            <person name="Cleland C.A."/>
            <person name="Copeland A."/>
            <person name="Dalin E."/>
            <person name="Dehal P."/>
            <person name="Denys M."/>
            <person name="Detter J.C."/>
            <person name="Escobar J."/>
            <person name="Flowers D."/>
            <person name="Fotopulos D."/>
            <person name="Garcia C."/>
            <person name="Georgescu A.M."/>
            <person name="Glavina T."/>
            <person name="Gomez M."/>
            <person name="Gonzales E."/>
            <person name="Groza M."/>
            <person name="Hammon N."/>
            <person name="Hawkins T."/>
            <person name="Haydu L."/>
            <person name="Ho I."/>
            <person name="Huang W."/>
            <person name="Israni S."/>
            <person name="Jett J."/>
            <person name="Kadner K."/>
            <person name="Kimball H."/>
            <person name="Kobayashi A."/>
            <person name="Larionov V."/>
            <person name="Leem S.H."/>
            <person name="Lopez F."/>
            <person name="Lou Y."/>
            <person name="Lowry S."/>
            <person name="Malfatti S."/>
            <person name="Martinez D."/>
            <person name="McCready P."/>
            <person name="Medina C."/>
            <person name="Morgan J."/>
            <person name="Nelson K."/>
            <person name="Nolan M."/>
            <person name="Ovcharenko I."/>
            <person name="Pitluck S."/>
            <person name="Pollard M."/>
            <person name="Popkie A.P."/>
            <person name="Predki P."/>
            <person name="Quan G."/>
            <person name="Ramirez L."/>
            <person name="Rash S."/>
            <person name="Retterer J."/>
            <person name="Rodriguez A."/>
            <person name="Rogers S."/>
            <person name="Salamov A."/>
            <person name="Salazar A."/>
            <person name="She X."/>
            <person name="Smith D."/>
            <person name="Slezak T."/>
            <person name="Solovyev V."/>
            <person name="Thayer N."/>
            <person name="Tice H."/>
            <person name="Tsai M."/>
            <person name="Ustaszewska A."/>
            <person name="Vo N."/>
            <person name="Wagner M."/>
            <person name="Wheeler J."/>
            <person name="Wu K."/>
            <person name="Xie G."/>
            <person name="Yang J."/>
            <person name="Dubchak I."/>
            <person name="Furey T.S."/>
            <person name="DeJong P."/>
            <person name="Dickson M."/>
            <person name="Gordon D."/>
            <person name="Eichler E.E."/>
            <person name="Pennacchio L.A."/>
            <person name="Richardson P."/>
            <person name="Stubbs L."/>
            <person name="Rokhsar D.S."/>
            <person name="Myers R.M."/>
            <person name="Rubin E.M."/>
            <person name="Lucas S.M."/>
        </authorList>
    </citation>
    <scope>NUCLEOTIDE SEQUENCE [LARGE SCALE GENOMIC DNA]</scope>
</reference>
<dbReference type="HOGENOM" id="CLU_1932301_0_0_1"/>
<keyword evidence="6" id="KW-1185">Reference proteome</keyword>
<dbReference type="Proteomes" id="UP000005640">
    <property type="component" value="Chromosome 19"/>
</dbReference>
<dbReference type="InterPro" id="IPR050412">
    <property type="entry name" value="Ig-like_Receptors_ImmuneReg"/>
</dbReference>
<keyword evidence="7 8" id="KW-1267">Proteomics identification</keyword>
<dbReference type="VEuPathDB" id="HostDB:ENSG00000186818"/>
<evidence type="ECO:0000313" key="6">
    <source>
        <dbReference type="Proteomes" id="UP000005640"/>
    </source>
</evidence>
<dbReference type="Bgee" id="ENSG00000186818">
    <property type="expression patterns" value="Expressed in vermiform appendix and 102 other cell types or tissues"/>
</dbReference>
<dbReference type="FunFam" id="2.60.40.10:FF:000049">
    <property type="entry name" value="Leukocyte immunoglobulin-like receptor subfamily B member 1"/>
    <property type="match status" value="1"/>
</dbReference>
<dbReference type="GeneTree" id="ENSGT01100000263478"/>
<dbReference type="ChiTaRS" id="LILRB4">
    <property type="organism name" value="human"/>
</dbReference>
<sequence>MEQPHDEKDPASKRPHPVCLFVLPALRTHPSAQLGPLGGDAMIPTFTALLCLGLSLGPRTHMQAGPLPKPTLWAEPGSVISWGNSVTIWCQGTLEAREYRLDKEESPAPWDRQNPLEPKNKARFSIPSMTE</sequence>
<dbReference type="HGNC" id="HGNC:6608">
    <property type="gene designation" value="LILRB4"/>
</dbReference>
<dbReference type="MassIVE" id="A0A0A0MQW7"/>
<evidence type="ECO:0000256" key="4">
    <source>
        <dbReference type="SAM" id="MobiDB-lite"/>
    </source>
</evidence>
<evidence type="ECO:0007829" key="8">
    <source>
        <dbReference type="ProteomicsDB" id="A0A0A0MQW7"/>
    </source>
</evidence>
<dbReference type="Ensembl" id="ENST00000270452.6">
    <property type="protein sequence ID" value="ENSP00000270452.3"/>
    <property type="gene ID" value="ENSG00000186818.13"/>
</dbReference>
<reference evidence="5" key="5">
    <citation type="submission" date="2025-09" db="UniProtKB">
        <authorList>
            <consortium name="Ensembl"/>
        </authorList>
    </citation>
    <scope>IDENTIFICATION</scope>
</reference>